<dbReference type="InterPro" id="IPR036661">
    <property type="entry name" value="Luciferase-like_sf"/>
</dbReference>
<dbReference type="GO" id="GO:0016705">
    <property type="term" value="F:oxidoreductase activity, acting on paired donors, with incorporation or reduction of molecular oxygen"/>
    <property type="evidence" value="ECO:0007669"/>
    <property type="project" value="InterPro"/>
</dbReference>
<accession>A0A2A2GHH1</accession>
<keyword evidence="1 6" id="KW-0285">Flavoprotein</keyword>
<feature type="binding site" evidence="6">
    <location>
        <position position="153"/>
    </location>
    <ligand>
        <name>FMN</name>
        <dbReference type="ChEBI" id="CHEBI:58210"/>
    </ligand>
</feature>
<comment type="caution">
    <text evidence="8">The sequence shown here is derived from an EMBL/GenBank/DDBJ whole genome shotgun (WGS) entry which is preliminary data.</text>
</comment>
<dbReference type="AlphaFoldDB" id="A0A2A2GHH1"/>
<evidence type="ECO:0000256" key="2">
    <source>
        <dbReference type="ARBA" id="ARBA00022643"/>
    </source>
</evidence>
<dbReference type="OrthoDB" id="9779442at2"/>
<gene>
    <name evidence="8" type="ORF">CK240_14375</name>
</gene>
<dbReference type="Proteomes" id="UP000218023">
    <property type="component" value="Unassembled WGS sequence"/>
</dbReference>
<dbReference type="InterPro" id="IPR051260">
    <property type="entry name" value="Diverse_substr_monoxygenases"/>
</dbReference>
<evidence type="ECO:0000313" key="9">
    <source>
        <dbReference type="Proteomes" id="UP000218023"/>
    </source>
</evidence>
<feature type="binding site" evidence="6">
    <location>
        <position position="103"/>
    </location>
    <ligand>
        <name>FMN</name>
        <dbReference type="ChEBI" id="CHEBI:58210"/>
    </ligand>
</feature>
<dbReference type="SUPFAM" id="SSF51679">
    <property type="entry name" value="Bacterial luciferase-like"/>
    <property type="match status" value="1"/>
</dbReference>
<comment type="similarity">
    <text evidence="5">Belongs to the NtaA/SnaA/DszA monooxygenase family.</text>
</comment>
<dbReference type="PANTHER" id="PTHR30011:SF16">
    <property type="entry name" value="C2H2 FINGER DOMAIN TRANSCRIPTION FACTOR (EUROFUNG)-RELATED"/>
    <property type="match status" value="1"/>
</dbReference>
<dbReference type="GO" id="GO:0004497">
    <property type="term" value="F:monooxygenase activity"/>
    <property type="evidence" value="ECO:0007669"/>
    <property type="project" value="UniProtKB-KW"/>
</dbReference>
<evidence type="ECO:0000256" key="6">
    <source>
        <dbReference type="PIRSR" id="PIRSR000337-1"/>
    </source>
</evidence>
<protein>
    <submittedName>
        <fullName evidence="8">Nitrilotriacetate monooxygenase</fullName>
    </submittedName>
</protein>
<dbReference type="RefSeq" id="WP_095641026.1">
    <property type="nucleotide sequence ID" value="NZ_NSJZ01000016.1"/>
</dbReference>
<name>A0A2A2GHH1_9RHOB</name>
<feature type="binding site" evidence="6">
    <location>
        <position position="228"/>
    </location>
    <ligand>
        <name>FMN</name>
        <dbReference type="ChEBI" id="CHEBI:58210"/>
    </ligand>
</feature>
<dbReference type="NCBIfam" id="TIGR03860">
    <property type="entry name" value="FMN_nitrolo"/>
    <property type="match status" value="1"/>
</dbReference>
<keyword evidence="3" id="KW-0560">Oxidoreductase</keyword>
<evidence type="ECO:0000256" key="1">
    <source>
        <dbReference type="ARBA" id="ARBA00022630"/>
    </source>
</evidence>
<proteinExistence type="inferred from homology"/>
<evidence type="ECO:0000256" key="5">
    <source>
        <dbReference type="ARBA" id="ARBA00033748"/>
    </source>
</evidence>
<dbReference type="Pfam" id="PF00296">
    <property type="entry name" value="Bac_luciferase"/>
    <property type="match status" value="1"/>
</dbReference>
<dbReference type="PIRSF" id="PIRSF000337">
    <property type="entry name" value="NTA_MOA"/>
    <property type="match status" value="1"/>
</dbReference>
<dbReference type="InterPro" id="IPR016215">
    <property type="entry name" value="NTA_MOA"/>
</dbReference>
<dbReference type="PANTHER" id="PTHR30011">
    <property type="entry name" value="ALKANESULFONATE MONOOXYGENASE-RELATED"/>
    <property type="match status" value="1"/>
</dbReference>
<keyword evidence="2 6" id="KW-0288">FMN</keyword>
<evidence type="ECO:0000256" key="4">
    <source>
        <dbReference type="ARBA" id="ARBA00023033"/>
    </source>
</evidence>
<feature type="binding site" evidence="6">
    <location>
        <position position="157"/>
    </location>
    <ligand>
        <name>FMN</name>
        <dbReference type="ChEBI" id="CHEBI:58210"/>
    </ligand>
</feature>
<evidence type="ECO:0000256" key="3">
    <source>
        <dbReference type="ARBA" id="ARBA00023002"/>
    </source>
</evidence>
<keyword evidence="9" id="KW-1185">Reference proteome</keyword>
<organism evidence="8 9">
    <name type="scientific">Paracoccus salipaludis</name>
    <dbReference type="NCBI Taxonomy" id="2032623"/>
    <lineage>
        <taxon>Bacteria</taxon>
        <taxon>Pseudomonadati</taxon>
        <taxon>Pseudomonadota</taxon>
        <taxon>Alphaproteobacteria</taxon>
        <taxon>Rhodobacterales</taxon>
        <taxon>Paracoccaceae</taxon>
        <taxon>Paracoccus</taxon>
    </lineage>
</organism>
<sequence length="461" mass="50791">MSTHPRQMHLGAFLYPTGHHVAAWRHPQAAADAGINLGHYQHLAHVAERGLFDLIFLADGVGVRGDNVEALSRTAIRYTGQFEPITLLSALSAVTSRIGLVSTISTTYTPPYNIARQMASLDWISGGRAGWNLVTSADDFEAQNFGLDEQLAHAERYARAQEAVDVISRLWDSWEDDAFLRDKESGRYFRPEAFQPINHKGRFFRVRGPLNVPRPPQGRPVIFQAGASEPGKQLAARTADAVFTAAQTVPEGQEYYSDLKRRLPDYGRRPEDIIVMPGVFPVIGATRAEAEDKFARLQDLIHPEVALSHLSPLLGIDLKDHDPHGPVPDVPMSNGHVARQALLVARARRDNLSILELALSMAGARRHWQIVGTPAEITDSLQERFEAGAADGFNIMSPVLPTGLEEFVDTVVPELQRRGLYRTGYTGSTLRDHFGLARPAAHEGFSYAEPEAPHVAYGARA</sequence>
<dbReference type="EMBL" id="NSJZ01000016">
    <property type="protein sequence ID" value="PAU96305.1"/>
    <property type="molecule type" value="Genomic_DNA"/>
</dbReference>
<evidence type="ECO:0000313" key="8">
    <source>
        <dbReference type="EMBL" id="PAU96305.1"/>
    </source>
</evidence>
<dbReference type="Gene3D" id="3.20.20.30">
    <property type="entry name" value="Luciferase-like domain"/>
    <property type="match status" value="1"/>
</dbReference>
<evidence type="ECO:0000259" key="7">
    <source>
        <dbReference type="Pfam" id="PF00296"/>
    </source>
</evidence>
<feature type="domain" description="Luciferase-like" evidence="7">
    <location>
        <begin position="21"/>
        <end position="389"/>
    </location>
</feature>
<dbReference type="InterPro" id="IPR011251">
    <property type="entry name" value="Luciferase-like_dom"/>
</dbReference>
<feature type="binding site" evidence="6">
    <location>
        <position position="59"/>
    </location>
    <ligand>
        <name>FMN</name>
        <dbReference type="ChEBI" id="CHEBI:58210"/>
    </ligand>
</feature>
<reference evidence="8 9" key="1">
    <citation type="submission" date="2017-09" db="EMBL/GenBank/DDBJ databases">
        <title>Paracoccus alkalisoli sp. nov., isolated from saline alkaline soil.</title>
        <authorList>
            <person name="Dong X."/>
            <person name="Zhang G."/>
        </authorList>
    </citation>
    <scope>NUCLEOTIDE SEQUENCE [LARGE SCALE GENOMIC DNA]</scope>
    <source>
        <strain evidence="8 9">WN007</strain>
    </source>
</reference>
<keyword evidence="4 8" id="KW-0503">Monooxygenase</keyword>
<dbReference type="CDD" id="cd01095">
    <property type="entry name" value="Nitrilotriacetate_monoxgenase"/>
    <property type="match status" value="1"/>
</dbReference>